<comment type="caution">
    <text evidence="1">The sequence shown here is derived from an EMBL/GenBank/DDBJ whole genome shotgun (WGS) entry which is preliminary data.</text>
</comment>
<name>A0A559T9B9_SERFO</name>
<sequence>MKCSIKARTLAGKTPLLLGALSVTVTLKLTD</sequence>
<dbReference type="EMBL" id="VISQ01000001">
    <property type="protein sequence ID" value="TVZ71214.1"/>
    <property type="molecule type" value="Genomic_DNA"/>
</dbReference>
<reference evidence="1" key="1">
    <citation type="submission" date="2019-06" db="EMBL/GenBank/DDBJ databases">
        <authorList>
            <person name="Deangelis K."/>
            <person name="Huntemann M."/>
            <person name="Clum A."/>
            <person name="Pillay M."/>
            <person name="Palaniappan K."/>
            <person name="Varghese N."/>
            <person name="Mikhailova N."/>
            <person name="Stamatis D."/>
            <person name="Reddy T."/>
            <person name="Daum C."/>
            <person name="Shapiro N."/>
            <person name="Ivanova N."/>
            <person name="Kyrpides N."/>
            <person name="Woyke T."/>
        </authorList>
    </citation>
    <scope>NUCLEOTIDE SEQUENCE [LARGE SCALE GENOMIC DNA]</scope>
    <source>
        <strain evidence="1">128R</strain>
    </source>
</reference>
<accession>A0A559T9B9</accession>
<organism evidence="1">
    <name type="scientific">Serratia fonticola</name>
    <dbReference type="NCBI Taxonomy" id="47917"/>
    <lineage>
        <taxon>Bacteria</taxon>
        <taxon>Pseudomonadati</taxon>
        <taxon>Pseudomonadota</taxon>
        <taxon>Gammaproteobacteria</taxon>
        <taxon>Enterobacterales</taxon>
        <taxon>Yersiniaceae</taxon>
        <taxon>Serratia</taxon>
    </lineage>
</organism>
<dbReference type="AlphaFoldDB" id="A0A559T9B9"/>
<reference evidence="1" key="2">
    <citation type="submission" date="2019-08" db="EMBL/GenBank/DDBJ databases">
        <title>Investigation of anaerobic lignin degradation for improved lignocellulosic biofuels.</title>
        <authorList>
            <person name="Deangelis K.PhD."/>
        </authorList>
    </citation>
    <scope>NUCLEOTIDE SEQUENCE [LARGE SCALE GENOMIC DNA]</scope>
    <source>
        <strain evidence="1">128R</strain>
    </source>
</reference>
<protein>
    <submittedName>
        <fullName evidence="1">Uncharacterized protein</fullName>
    </submittedName>
</protein>
<proteinExistence type="predicted"/>
<gene>
    <name evidence="1" type="ORF">FHU10_3833</name>
</gene>
<evidence type="ECO:0000313" key="1">
    <source>
        <dbReference type="EMBL" id="TVZ71214.1"/>
    </source>
</evidence>